<dbReference type="Proteomes" id="UP001552521">
    <property type="component" value="Unassembled WGS sequence"/>
</dbReference>
<reference evidence="2 3" key="1">
    <citation type="submission" date="2024-06" db="EMBL/GenBank/DDBJ databases">
        <title>The Natural Products Discovery Center: Release of the First 8490 Sequenced Strains for Exploring Actinobacteria Biosynthetic Diversity.</title>
        <authorList>
            <person name="Kalkreuter E."/>
            <person name="Kautsar S.A."/>
            <person name="Yang D."/>
            <person name="Bader C.D."/>
            <person name="Teijaro C.N."/>
            <person name="Fluegel L."/>
            <person name="Davis C.M."/>
            <person name="Simpson J.R."/>
            <person name="Lauterbach L."/>
            <person name="Steele A.D."/>
            <person name="Gui C."/>
            <person name="Meng S."/>
            <person name="Li G."/>
            <person name="Viehrig K."/>
            <person name="Ye F."/>
            <person name="Su P."/>
            <person name="Kiefer A.F."/>
            <person name="Nichols A."/>
            <person name="Cepeda A.J."/>
            <person name="Yan W."/>
            <person name="Fan B."/>
            <person name="Jiang Y."/>
            <person name="Adhikari A."/>
            <person name="Zheng C.-J."/>
            <person name="Schuster L."/>
            <person name="Cowan T.M."/>
            <person name="Smanski M.J."/>
            <person name="Chevrette M.G."/>
            <person name="De Carvalho L.P.S."/>
            <person name="Shen B."/>
        </authorList>
    </citation>
    <scope>NUCLEOTIDE SEQUENCE [LARGE SCALE GENOMIC DNA]</scope>
    <source>
        <strain evidence="2 3">NPDC049344</strain>
    </source>
</reference>
<protein>
    <submittedName>
        <fullName evidence="2">Extracellular solute-binding protein</fullName>
    </submittedName>
</protein>
<dbReference type="InterPro" id="IPR050490">
    <property type="entry name" value="Bact_solute-bd_prot1"/>
</dbReference>
<evidence type="ECO:0000256" key="1">
    <source>
        <dbReference type="SAM" id="SignalP"/>
    </source>
</evidence>
<dbReference type="SUPFAM" id="SSF53850">
    <property type="entry name" value="Periplasmic binding protein-like II"/>
    <property type="match status" value="1"/>
</dbReference>
<sequence length="452" mass="49321">MRPTAPLALTIAVTALAATLTACGSGSGGDPDTVEVVYNRSTDNKIRFKDAYLEAVKRQFEKENPGKKVKLVPIQAPDNDYATKAQQMMRSPKTAPDLVYEDTFRINSDIKAGYLKPLDDQLAGWDQWDRFVDTAKAAAKAEDGKTYGIPDGTDTRGLWFNKEIFAKAGLPADWAPKNWAEILDAARTVKEKVPGVVPLNVYTGKGPGEAAVMQGFEMLLYGTGEDPLYDPSARKWVTGARGFEDALDFVGTVYKEKLGPDVSDALDPNVGTRVATEWFPEGKLAISLDGSWMGQNWINKGPKEWPEWSEKLGQAPMPTQHGQAPGKVSMSGGWAWSIPAKAENPDLAFEFVKTLQTRQNATEWCVVGAQIAVREDVAADPRYLSSMPGIEFFTGLVRYTHYRPALPVYPQVSTAIGEAMEQVTTQDASAADAAKAYDEQLRTITDGAVVAK</sequence>
<comment type="caution">
    <text evidence="2">The sequence shown here is derived from an EMBL/GenBank/DDBJ whole genome shotgun (WGS) entry which is preliminary data.</text>
</comment>
<feature type="chain" id="PRO_5047419018" evidence="1">
    <location>
        <begin position="18"/>
        <end position="452"/>
    </location>
</feature>
<dbReference type="Gene3D" id="3.40.190.10">
    <property type="entry name" value="Periplasmic binding protein-like II"/>
    <property type="match status" value="2"/>
</dbReference>
<dbReference type="Pfam" id="PF01547">
    <property type="entry name" value="SBP_bac_1"/>
    <property type="match status" value="1"/>
</dbReference>
<accession>A0ABV3I082</accession>
<feature type="signal peptide" evidence="1">
    <location>
        <begin position="1"/>
        <end position="17"/>
    </location>
</feature>
<dbReference type="RefSeq" id="WP_364598919.1">
    <property type="nucleotide sequence ID" value="NZ_JBFAQK010000048.1"/>
</dbReference>
<evidence type="ECO:0000313" key="3">
    <source>
        <dbReference type="Proteomes" id="UP001552521"/>
    </source>
</evidence>
<dbReference type="PROSITE" id="PS51257">
    <property type="entry name" value="PROKAR_LIPOPROTEIN"/>
    <property type="match status" value="1"/>
</dbReference>
<dbReference type="PANTHER" id="PTHR43649">
    <property type="entry name" value="ARABINOSE-BINDING PROTEIN-RELATED"/>
    <property type="match status" value="1"/>
</dbReference>
<dbReference type="PANTHER" id="PTHR43649:SF14">
    <property type="entry name" value="BLR3389 PROTEIN"/>
    <property type="match status" value="1"/>
</dbReference>
<gene>
    <name evidence="2" type="ORF">AB0K36_26195</name>
</gene>
<organism evidence="2 3">
    <name type="scientific">Streptomyces kurssanovii</name>
    <dbReference type="NCBI Taxonomy" id="67312"/>
    <lineage>
        <taxon>Bacteria</taxon>
        <taxon>Bacillati</taxon>
        <taxon>Actinomycetota</taxon>
        <taxon>Actinomycetes</taxon>
        <taxon>Kitasatosporales</taxon>
        <taxon>Streptomycetaceae</taxon>
        <taxon>Streptomyces</taxon>
    </lineage>
</organism>
<keyword evidence="3" id="KW-1185">Reference proteome</keyword>
<proteinExistence type="predicted"/>
<dbReference type="EMBL" id="JBFAQK010000048">
    <property type="protein sequence ID" value="MEV4684255.1"/>
    <property type="molecule type" value="Genomic_DNA"/>
</dbReference>
<keyword evidence="1" id="KW-0732">Signal</keyword>
<evidence type="ECO:0000313" key="2">
    <source>
        <dbReference type="EMBL" id="MEV4684255.1"/>
    </source>
</evidence>
<name>A0ABV3I082_9ACTN</name>
<dbReference type="InterPro" id="IPR006059">
    <property type="entry name" value="SBP"/>
</dbReference>